<dbReference type="RefSeq" id="WP_244644723.1">
    <property type="nucleotide sequence ID" value="NZ_BMCT01000016.1"/>
</dbReference>
<dbReference type="GO" id="GO:0016787">
    <property type="term" value="F:hydrolase activity"/>
    <property type="evidence" value="ECO:0007669"/>
    <property type="project" value="InterPro"/>
</dbReference>
<dbReference type="InterPro" id="IPR032466">
    <property type="entry name" value="Metal_Hydrolase"/>
</dbReference>
<dbReference type="InterPro" id="IPR006680">
    <property type="entry name" value="Amidohydro-rel"/>
</dbReference>
<protein>
    <recommendedName>
        <fullName evidence="2">Amidohydrolase-related domain-containing protein</fullName>
    </recommendedName>
</protein>
<evidence type="ECO:0000313" key="3">
    <source>
        <dbReference type="EMBL" id="GGF89826.1"/>
    </source>
</evidence>
<dbReference type="AlphaFoldDB" id="A0A917CIX3"/>
<dbReference type="SUPFAM" id="SSF51556">
    <property type="entry name" value="Metallo-dependent hydrolases"/>
    <property type="match status" value="1"/>
</dbReference>
<dbReference type="Proteomes" id="UP000606044">
    <property type="component" value="Unassembled WGS sequence"/>
</dbReference>
<feature type="domain" description="Amidohydrolase-related" evidence="2">
    <location>
        <begin position="151"/>
        <end position="292"/>
    </location>
</feature>
<reference evidence="3" key="1">
    <citation type="journal article" date="2014" name="Int. J. Syst. Evol. Microbiol.">
        <title>Complete genome sequence of Corynebacterium casei LMG S-19264T (=DSM 44701T), isolated from a smear-ripened cheese.</title>
        <authorList>
            <consortium name="US DOE Joint Genome Institute (JGI-PGF)"/>
            <person name="Walter F."/>
            <person name="Albersmeier A."/>
            <person name="Kalinowski J."/>
            <person name="Ruckert C."/>
        </authorList>
    </citation>
    <scope>NUCLEOTIDE SEQUENCE</scope>
    <source>
        <strain evidence="3">CCM 7897</strain>
    </source>
</reference>
<evidence type="ECO:0000313" key="4">
    <source>
        <dbReference type="Proteomes" id="UP000606044"/>
    </source>
</evidence>
<sequence length="294" mass="32999">MPMTTRLPISRRGRTALLLALPLLLAALLPAGPARAQENAQEKLIPIFDAHLHYNWEPKPYYALDEVLALLRRNAITGILATSRPNDGTRALHEAKPDGITVVPFIRPYRVRADIGSWFSDPVLFDLVQAEYKRGYYRGIGEFHLTGEAARGETVRKVVDFAVAHDLYLHAHADDAALEILYAHNPKARIIWAHTGFGLPPARVAELLTRYPNLWAELSYRGGITSGGQLTPDWRALFTRFPDRFLLGSDTWVNERWASYSETMAGYRAWLAQLPPEVAAKIAHRNAEGLFALK</sequence>
<accession>A0A917CIX3</accession>
<evidence type="ECO:0000259" key="2">
    <source>
        <dbReference type="Pfam" id="PF04909"/>
    </source>
</evidence>
<feature type="chain" id="PRO_5037403610" description="Amidohydrolase-related domain-containing protein" evidence="1">
    <location>
        <begin position="37"/>
        <end position="294"/>
    </location>
</feature>
<dbReference type="Gene3D" id="3.20.20.140">
    <property type="entry name" value="Metal-dependent hydrolases"/>
    <property type="match status" value="1"/>
</dbReference>
<feature type="signal peptide" evidence="1">
    <location>
        <begin position="1"/>
        <end position="36"/>
    </location>
</feature>
<gene>
    <name evidence="3" type="ORF">GCM10007301_57180</name>
</gene>
<dbReference type="EMBL" id="BMCT01000016">
    <property type="protein sequence ID" value="GGF89826.1"/>
    <property type="molecule type" value="Genomic_DNA"/>
</dbReference>
<keyword evidence="1" id="KW-0732">Signal</keyword>
<organism evidence="3 4">
    <name type="scientific">Azorhizobium oxalatiphilum</name>
    <dbReference type="NCBI Taxonomy" id="980631"/>
    <lineage>
        <taxon>Bacteria</taxon>
        <taxon>Pseudomonadati</taxon>
        <taxon>Pseudomonadota</taxon>
        <taxon>Alphaproteobacteria</taxon>
        <taxon>Hyphomicrobiales</taxon>
        <taxon>Xanthobacteraceae</taxon>
        <taxon>Azorhizobium</taxon>
    </lineage>
</organism>
<proteinExistence type="predicted"/>
<keyword evidence="4" id="KW-1185">Reference proteome</keyword>
<dbReference type="Pfam" id="PF04909">
    <property type="entry name" value="Amidohydro_2"/>
    <property type="match status" value="1"/>
</dbReference>
<evidence type="ECO:0000256" key="1">
    <source>
        <dbReference type="SAM" id="SignalP"/>
    </source>
</evidence>
<name>A0A917CIX3_9HYPH</name>
<reference evidence="3" key="2">
    <citation type="submission" date="2020-09" db="EMBL/GenBank/DDBJ databases">
        <authorList>
            <person name="Sun Q."/>
            <person name="Sedlacek I."/>
        </authorList>
    </citation>
    <scope>NUCLEOTIDE SEQUENCE</scope>
    <source>
        <strain evidence="3">CCM 7897</strain>
    </source>
</reference>
<comment type="caution">
    <text evidence="3">The sequence shown here is derived from an EMBL/GenBank/DDBJ whole genome shotgun (WGS) entry which is preliminary data.</text>
</comment>